<dbReference type="GO" id="GO:0015421">
    <property type="term" value="F:ABC-type oligopeptide transporter activity"/>
    <property type="evidence" value="ECO:0007669"/>
    <property type="project" value="TreeGrafter"/>
</dbReference>
<sequence length="627" mass="69452">MSRRGKDEGRPPIDRRWEDVNPWEREDARLGPRRLLELMRASLRLVWRASPTETISLLVLQVLSGLALPLQVLAAKWALDSIFDASRSNGGMDDALPALALALAAMTAGQIVATAARHRQRLLPELAGQAAQEMLAEKAAAIDLEALETPAFHNRLNRAQNEASFRPANMVADMARIVSSTVAVVGLAVLLFTVHPLLVAGLLAAMLPLSWASVAGGRAYYRYAVRRTPKRRLIAYLQGLLSQLDSGKEIRAFALGPYLLEHRRRLFDEEMVELRRLIRERLRHDVLATLASSAVIGGGVAFILWMHFSQRISLAETVAAAGALLLMLPRMNMLTGSVGQLHENALFVEDLWAFVAVESRQVTPDSPAAMAPTFTAIRVDDLTFRYRDRDAPVLRGVSMEIRLGETVAVVGENGAGKTTLAKLLCRLYDPESGTITWDGRDLRTCDPDDLRKRIAVVFQDFVRYDLTARENIGFGDVLAMDDAAAIAEAARRSGAADFLTALPDGYDTRLGRRFLHGHELSIGQWQRVALARVFFRDAPLVIMDEPTASLDARSEHELFQTMRGLFHDRAVLLISHRFSSVRMADRIYVLRDGAVVEVGTHDELIASDGLYAELFGLQAAAYTQRRH</sequence>
<protein>
    <submittedName>
        <fullName evidence="13">Efflux ABC transporter, permease/ATP-binding protein</fullName>
    </submittedName>
</protein>
<dbReference type="Gene3D" id="3.40.50.300">
    <property type="entry name" value="P-loop containing nucleotide triphosphate hydrolases"/>
    <property type="match status" value="1"/>
</dbReference>
<keyword evidence="3" id="KW-1003">Cell membrane</keyword>
<evidence type="ECO:0000256" key="5">
    <source>
        <dbReference type="ARBA" id="ARBA00022741"/>
    </source>
</evidence>
<evidence type="ECO:0000256" key="6">
    <source>
        <dbReference type="ARBA" id="ARBA00022840"/>
    </source>
</evidence>
<feature type="transmembrane region" description="Helical" evidence="10">
    <location>
        <begin position="198"/>
        <end position="221"/>
    </location>
</feature>
<dbReference type="PANTHER" id="PTHR43394">
    <property type="entry name" value="ATP-DEPENDENT PERMEASE MDL1, MITOCHONDRIAL"/>
    <property type="match status" value="1"/>
</dbReference>
<feature type="transmembrane region" description="Helical" evidence="10">
    <location>
        <begin position="174"/>
        <end position="192"/>
    </location>
</feature>
<name>A0A6J4TWZ3_9ACTN</name>
<evidence type="ECO:0000256" key="1">
    <source>
        <dbReference type="ARBA" id="ARBA00004429"/>
    </source>
</evidence>
<dbReference type="Gene3D" id="1.20.1560.10">
    <property type="entry name" value="ABC transporter type 1, transmembrane domain"/>
    <property type="match status" value="1"/>
</dbReference>
<dbReference type="InterPro" id="IPR039421">
    <property type="entry name" value="Type_1_exporter"/>
</dbReference>
<evidence type="ECO:0000256" key="2">
    <source>
        <dbReference type="ARBA" id="ARBA00022448"/>
    </source>
</evidence>
<evidence type="ECO:0000256" key="3">
    <source>
        <dbReference type="ARBA" id="ARBA00022475"/>
    </source>
</evidence>
<feature type="transmembrane region" description="Helical" evidence="10">
    <location>
        <begin position="54"/>
        <end position="75"/>
    </location>
</feature>
<feature type="transmembrane region" description="Helical" evidence="10">
    <location>
        <begin position="95"/>
        <end position="116"/>
    </location>
</feature>
<accession>A0A6J4TWZ3</accession>
<dbReference type="GO" id="GO:0016887">
    <property type="term" value="F:ATP hydrolysis activity"/>
    <property type="evidence" value="ECO:0007669"/>
    <property type="project" value="InterPro"/>
</dbReference>
<dbReference type="InterPro" id="IPR027417">
    <property type="entry name" value="P-loop_NTPase"/>
</dbReference>
<dbReference type="AlphaFoldDB" id="A0A6J4TWZ3"/>
<organism evidence="13">
    <name type="scientific">uncultured Solirubrobacteraceae bacterium</name>
    <dbReference type="NCBI Taxonomy" id="1162706"/>
    <lineage>
        <taxon>Bacteria</taxon>
        <taxon>Bacillati</taxon>
        <taxon>Actinomycetota</taxon>
        <taxon>Thermoleophilia</taxon>
        <taxon>Solirubrobacterales</taxon>
        <taxon>Solirubrobacteraceae</taxon>
        <taxon>environmental samples</taxon>
    </lineage>
</organism>
<dbReference type="InterPro" id="IPR036640">
    <property type="entry name" value="ABC1_TM_sf"/>
</dbReference>
<gene>
    <name evidence="13" type="ORF">AVDCRST_MAG67-4490</name>
</gene>
<evidence type="ECO:0000313" key="13">
    <source>
        <dbReference type="EMBL" id="CAA9532984.1"/>
    </source>
</evidence>
<feature type="domain" description="ABC transmembrane type-1" evidence="12">
    <location>
        <begin position="57"/>
        <end position="343"/>
    </location>
</feature>
<dbReference type="GO" id="GO:0005886">
    <property type="term" value="C:plasma membrane"/>
    <property type="evidence" value="ECO:0007669"/>
    <property type="project" value="UniProtKB-SubCell"/>
</dbReference>
<feature type="domain" description="ABC transporter" evidence="11">
    <location>
        <begin position="377"/>
        <end position="617"/>
    </location>
</feature>
<dbReference type="SMART" id="SM00382">
    <property type="entry name" value="AAA"/>
    <property type="match status" value="1"/>
</dbReference>
<dbReference type="Pfam" id="PF00005">
    <property type="entry name" value="ABC_tran"/>
    <property type="match status" value="1"/>
</dbReference>
<dbReference type="InterPro" id="IPR003593">
    <property type="entry name" value="AAA+_ATPase"/>
</dbReference>
<comment type="similarity">
    <text evidence="9">Belongs to the ABC transporter superfamily. Siderophore-Fe(3+) uptake transporter (SIUT) (TC 3.A.1.21) family.</text>
</comment>
<evidence type="ECO:0000259" key="11">
    <source>
        <dbReference type="PROSITE" id="PS50893"/>
    </source>
</evidence>
<proteinExistence type="inferred from homology"/>
<dbReference type="InterPro" id="IPR011527">
    <property type="entry name" value="ABC1_TM_dom"/>
</dbReference>
<dbReference type="PANTHER" id="PTHR43394:SF1">
    <property type="entry name" value="ATP-BINDING CASSETTE SUB-FAMILY B MEMBER 10, MITOCHONDRIAL"/>
    <property type="match status" value="1"/>
</dbReference>
<dbReference type="InterPro" id="IPR003439">
    <property type="entry name" value="ABC_transporter-like_ATP-bd"/>
</dbReference>
<reference evidence="13" key="1">
    <citation type="submission" date="2020-02" db="EMBL/GenBank/DDBJ databases">
        <authorList>
            <person name="Meier V. D."/>
        </authorList>
    </citation>
    <scope>NUCLEOTIDE SEQUENCE</scope>
    <source>
        <strain evidence="13">AVDCRST_MAG67</strain>
    </source>
</reference>
<dbReference type="GO" id="GO:0005524">
    <property type="term" value="F:ATP binding"/>
    <property type="evidence" value="ECO:0007669"/>
    <property type="project" value="UniProtKB-KW"/>
</dbReference>
<keyword evidence="7 10" id="KW-1133">Transmembrane helix</keyword>
<dbReference type="SUPFAM" id="SSF52540">
    <property type="entry name" value="P-loop containing nucleoside triphosphate hydrolases"/>
    <property type="match status" value="1"/>
</dbReference>
<evidence type="ECO:0000256" key="8">
    <source>
        <dbReference type="ARBA" id="ARBA00023136"/>
    </source>
</evidence>
<dbReference type="PROSITE" id="PS50929">
    <property type="entry name" value="ABC_TM1F"/>
    <property type="match status" value="1"/>
</dbReference>
<evidence type="ECO:0000256" key="9">
    <source>
        <dbReference type="ARBA" id="ARBA00023455"/>
    </source>
</evidence>
<evidence type="ECO:0000256" key="4">
    <source>
        <dbReference type="ARBA" id="ARBA00022692"/>
    </source>
</evidence>
<evidence type="ECO:0000256" key="7">
    <source>
        <dbReference type="ARBA" id="ARBA00022989"/>
    </source>
</evidence>
<keyword evidence="8 10" id="KW-0472">Membrane</keyword>
<evidence type="ECO:0000259" key="12">
    <source>
        <dbReference type="PROSITE" id="PS50929"/>
    </source>
</evidence>
<comment type="subcellular location">
    <subcellularLocation>
        <location evidence="1">Cell inner membrane</location>
        <topology evidence="1">Multi-pass membrane protein</topology>
    </subcellularLocation>
</comment>
<keyword evidence="6 13" id="KW-0067">ATP-binding</keyword>
<keyword evidence="4 10" id="KW-0812">Transmembrane</keyword>
<feature type="transmembrane region" description="Helical" evidence="10">
    <location>
        <begin position="286"/>
        <end position="306"/>
    </location>
</feature>
<dbReference type="SUPFAM" id="SSF90123">
    <property type="entry name" value="ABC transporter transmembrane region"/>
    <property type="match status" value="1"/>
</dbReference>
<dbReference type="PROSITE" id="PS50893">
    <property type="entry name" value="ABC_TRANSPORTER_2"/>
    <property type="match status" value="1"/>
</dbReference>
<keyword evidence="2" id="KW-0813">Transport</keyword>
<keyword evidence="5" id="KW-0547">Nucleotide-binding</keyword>
<evidence type="ECO:0000256" key="10">
    <source>
        <dbReference type="SAM" id="Phobius"/>
    </source>
</evidence>
<dbReference type="EMBL" id="CADCVQ010000176">
    <property type="protein sequence ID" value="CAA9532984.1"/>
    <property type="molecule type" value="Genomic_DNA"/>
</dbReference>
<dbReference type="FunFam" id="3.40.50.300:FF:000221">
    <property type="entry name" value="Multidrug ABC transporter ATP-binding protein"/>
    <property type="match status" value="1"/>
</dbReference>